<evidence type="ECO:0008006" key="11">
    <source>
        <dbReference type="Google" id="ProtNLM"/>
    </source>
</evidence>
<sequence>MIDFLSSIDIYDKFSADEYRVRTIGGAILSLILSMFGSVLFFAQFIDFLIPDLSRDLTVNRTLTNNMELVNISLSLLVLFPCHFLKVGTSDSLGFSQTADNTITYRRISINNEFIDYVKQNNSDKCMPCYGARPEGKCCNSCEELVILHMMKNMTLNPDKWEQCKGVNINNISPYETCLLKGKLTVNKVPGSFHVAVGNTGSTRKTFTTKDFEEFPHFNLSHYISRLRFGPKLPTMSTPLENIKMLQNHDILFSYSYNLICTPVIFVRDNIVITKTFEYTMMMSHVPVTTENRKPPGIFFNYQFTPYSITVNWRTKSLSKFIGSTFGVLAGGFALTTLFDSFLFLFESKQKVIPEE</sequence>
<comment type="similarity">
    <text evidence="2">Belongs to the ERGIC family.</text>
</comment>
<dbReference type="InterPro" id="IPR045888">
    <property type="entry name" value="Erv"/>
</dbReference>
<comment type="caution">
    <text evidence="9">The sequence shown here is derived from an EMBL/GenBank/DDBJ whole genome shotgun (WGS) entry which is preliminary data.</text>
</comment>
<comment type="subcellular location">
    <subcellularLocation>
        <location evidence="1">Membrane</location>
        <topology evidence="1">Multi-pass membrane protein</topology>
    </subcellularLocation>
</comment>
<proteinExistence type="inferred from homology"/>
<dbReference type="AlphaFoldDB" id="A0A1J4KN22"/>
<evidence type="ECO:0000256" key="2">
    <source>
        <dbReference type="ARBA" id="ARBA00005648"/>
    </source>
</evidence>
<dbReference type="EMBL" id="MLAK01000561">
    <property type="protein sequence ID" value="OHT12514.1"/>
    <property type="molecule type" value="Genomic_DNA"/>
</dbReference>
<dbReference type="Proteomes" id="UP000179807">
    <property type="component" value="Unassembled WGS sequence"/>
</dbReference>
<dbReference type="RefSeq" id="XP_068365650.1">
    <property type="nucleotide sequence ID" value="XM_068499650.1"/>
</dbReference>
<dbReference type="GO" id="GO:0016020">
    <property type="term" value="C:membrane"/>
    <property type="evidence" value="ECO:0007669"/>
    <property type="project" value="UniProtKB-SubCell"/>
</dbReference>
<accession>A0A1J4KN22</accession>
<dbReference type="OrthoDB" id="270930at2759"/>
<organism evidence="9 10">
    <name type="scientific">Tritrichomonas foetus</name>
    <dbReference type="NCBI Taxonomy" id="1144522"/>
    <lineage>
        <taxon>Eukaryota</taxon>
        <taxon>Metamonada</taxon>
        <taxon>Parabasalia</taxon>
        <taxon>Tritrichomonadida</taxon>
        <taxon>Tritrichomonadidae</taxon>
        <taxon>Tritrichomonas</taxon>
    </lineage>
</organism>
<keyword evidence="4 6" id="KW-1133">Transmembrane helix</keyword>
<evidence type="ECO:0000256" key="4">
    <source>
        <dbReference type="ARBA" id="ARBA00022989"/>
    </source>
</evidence>
<protein>
    <recommendedName>
        <fullName evidence="11">Endoplasmic reticulum-Golgi intermediate compartment protein 3</fullName>
    </recommendedName>
</protein>
<evidence type="ECO:0000256" key="6">
    <source>
        <dbReference type="SAM" id="Phobius"/>
    </source>
</evidence>
<reference evidence="9" key="1">
    <citation type="submission" date="2016-10" db="EMBL/GenBank/DDBJ databases">
        <authorList>
            <person name="Benchimol M."/>
            <person name="Almeida L.G."/>
            <person name="Vasconcelos A.T."/>
            <person name="Perreira-Neves A."/>
            <person name="Rosa I.A."/>
            <person name="Tasca T."/>
            <person name="Bogo M.R."/>
            <person name="de Souza W."/>
        </authorList>
    </citation>
    <scope>NUCLEOTIDE SEQUENCE [LARGE SCALE GENOMIC DNA]</scope>
    <source>
        <strain evidence="9">K</strain>
    </source>
</reference>
<evidence type="ECO:0000313" key="10">
    <source>
        <dbReference type="Proteomes" id="UP000179807"/>
    </source>
</evidence>
<dbReference type="PANTHER" id="PTHR10984">
    <property type="entry name" value="ENDOPLASMIC RETICULUM-GOLGI INTERMEDIATE COMPARTMENT PROTEIN"/>
    <property type="match status" value="1"/>
</dbReference>
<dbReference type="InterPro" id="IPR012936">
    <property type="entry name" value="Erv_C"/>
</dbReference>
<keyword evidence="10" id="KW-1185">Reference proteome</keyword>
<dbReference type="GO" id="GO:0005783">
    <property type="term" value="C:endoplasmic reticulum"/>
    <property type="evidence" value="ECO:0007669"/>
    <property type="project" value="TreeGrafter"/>
</dbReference>
<dbReference type="GeneID" id="94834354"/>
<dbReference type="Pfam" id="PF13850">
    <property type="entry name" value="ERGIC_N"/>
    <property type="match status" value="1"/>
</dbReference>
<evidence type="ECO:0000313" key="9">
    <source>
        <dbReference type="EMBL" id="OHT12514.1"/>
    </source>
</evidence>
<feature type="transmembrane region" description="Helical" evidence="6">
    <location>
        <begin position="21"/>
        <end position="46"/>
    </location>
</feature>
<keyword evidence="3 6" id="KW-0812">Transmembrane</keyword>
<evidence type="ECO:0000256" key="5">
    <source>
        <dbReference type="ARBA" id="ARBA00023136"/>
    </source>
</evidence>
<dbReference type="PANTHER" id="PTHR10984:SF25">
    <property type="entry name" value="ENDOPLASMIC RETICULUM-GOLGI INTERMEDIATE COMPARTMENT PROTEIN 3"/>
    <property type="match status" value="1"/>
</dbReference>
<dbReference type="Pfam" id="PF07970">
    <property type="entry name" value="COPIIcoated_ERV"/>
    <property type="match status" value="1"/>
</dbReference>
<feature type="transmembrane region" description="Helical" evidence="6">
    <location>
        <begin position="321"/>
        <end position="346"/>
    </location>
</feature>
<evidence type="ECO:0000256" key="3">
    <source>
        <dbReference type="ARBA" id="ARBA00022692"/>
    </source>
</evidence>
<name>A0A1J4KN22_9EUKA</name>
<evidence type="ECO:0000259" key="7">
    <source>
        <dbReference type="Pfam" id="PF07970"/>
    </source>
</evidence>
<keyword evidence="5 6" id="KW-0472">Membrane</keyword>
<dbReference type="InterPro" id="IPR039542">
    <property type="entry name" value="Erv_N"/>
</dbReference>
<dbReference type="VEuPathDB" id="TrichDB:TRFO_17546"/>
<evidence type="ECO:0000256" key="1">
    <source>
        <dbReference type="ARBA" id="ARBA00004141"/>
    </source>
</evidence>
<evidence type="ECO:0000259" key="8">
    <source>
        <dbReference type="Pfam" id="PF13850"/>
    </source>
</evidence>
<feature type="domain" description="Endoplasmic reticulum vesicle transporter C-terminal" evidence="7">
    <location>
        <begin position="129"/>
        <end position="340"/>
    </location>
</feature>
<feature type="domain" description="Endoplasmic reticulum vesicle transporter N-terminal" evidence="8">
    <location>
        <begin position="5"/>
        <end position="97"/>
    </location>
</feature>
<dbReference type="GO" id="GO:0030134">
    <property type="term" value="C:COPII-coated ER to Golgi transport vesicle"/>
    <property type="evidence" value="ECO:0007669"/>
    <property type="project" value="TreeGrafter"/>
</dbReference>
<gene>
    <name evidence="9" type="ORF">TRFO_17546</name>
</gene>